<sequence length="200" mass="22151">KYPLDAEGERLSTNARVWRVYLDESAHFDVDLVENIRDTVDVILVSAGLFSAVLSTLVAQTSTALQPNFGQITAALLMEMIELQRAMIAGTVVGAIPRSILNLSSPPTPFGADRWINAMWFISLAFGLSTALLSALLKQWIQAYMAPTSGTPRSQSRVRHFRYMGIKEWHVPLITGLLPILLHISLLLFFVGLVILLFTL</sequence>
<protein>
    <recommendedName>
        <fullName evidence="2">DUF6535 domain-containing protein</fullName>
    </recommendedName>
</protein>
<evidence type="ECO:0000313" key="4">
    <source>
        <dbReference type="Proteomes" id="UP000305067"/>
    </source>
</evidence>
<dbReference type="EMBL" id="ML178884">
    <property type="protein sequence ID" value="TFK95475.1"/>
    <property type="molecule type" value="Genomic_DNA"/>
</dbReference>
<dbReference type="InterPro" id="IPR045338">
    <property type="entry name" value="DUF6535"/>
</dbReference>
<feature type="transmembrane region" description="Helical" evidence="1">
    <location>
        <begin position="42"/>
        <end position="65"/>
    </location>
</feature>
<dbReference type="Proteomes" id="UP000305067">
    <property type="component" value="Unassembled WGS sequence"/>
</dbReference>
<name>A0A5C3Q029_9AGAR</name>
<dbReference type="AlphaFoldDB" id="A0A5C3Q029"/>
<reference evidence="3 4" key="1">
    <citation type="journal article" date="2019" name="Nat. Ecol. Evol.">
        <title>Megaphylogeny resolves global patterns of mushroom evolution.</title>
        <authorList>
            <person name="Varga T."/>
            <person name="Krizsan K."/>
            <person name="Foldi C."/>
            <person name="Dima B."/>
            <person name="Sanchez-Garcia M."/>
            <person name="Sanchez-Ramirez S."/>
            <person name="Szollosi G.J."/>
            <person name="Szarkandi J.G."/>
            <person name="Papp V."/>
            <person name="Albert L."/>
            <person name="Andreopoulos W."/>
            <person name="Angelini C."/>
            <person name="Antonin V."/>
            <person name="Barry K.W."/>
            <person name="Bougher N.L."/>
            <person name="Buchanan P."/>
            <person name="Buyck B."/>
            <person name="Bense V."/>
            <person name="Catcheside P."/>
            <person name="Chovatia M."/>
            <person name="Cooper J."/>
            <person name="Damon W."/>
            <person name="Desjardin D."/>
            <person name="Finy P."/>
            <person name="Geml J."/>
            <person name="Haridas S."/>
            <person name="Hughes K."/>
            <person name="Justo A."/>
            <person name="Karasinski D."/>
            <person name="Kautmanova I."/>
            <person name="Kiss B."/>
            <person name="Kocsube S."/>
            <person name="Kotiranta H."/>
            <person name="LaButti K.M."/>
            <person name="Lechner B.E."/>
            <person name="Liimatainen K."/>
            <person name="Lipzen A."/>
            <person name="Lukacs Z."/>
            <person name="Mihaltcheva S."/>
            <person name="Morgado L.N."/>
            <person name="Niskanen T."/>
            <person name="Noordeloos M.E."/>
            <person name="Ohm R.A."/>
            <person name="Ortiz-Santana B."/>
            <person name="Ovrebo C."/>
            <person name="Racz N."/>
            <person name="Riley R."/>
            <person name="Savchenko A."/>
            <person name="Shiryaev A."/>
            <person name="Soop K."/>
            <person name="Spirin V."/>
            <person name="Szebenyi C."/>
            <person name="Tomsovsky M."/>
            <person name="Tulloss R.E."/>
            <person name="Uehling J."/>
            <person name="Grigoriev I.V."/>
            <person name="Vagvolgyi C."/>
            <person name="Papp T."/>
            <person name="Martin F.M."/>
            <person name="Miettinen O."/>
            <person name="Hibbett D.S."/>
            <person name="Nagy L.G."/>
        </authorList>
    </citation>
    <scope>NUCLEOTIDE SEQUENCE [LARGE SCALE GENOMIC DNA]</scope>
    <source>
        <strain evidence="3 4">CBS 309.79</strain>
    </source>
</reference>
<feature type="transmembrane region" description="Helical" evidence="1">
    <location>
        <begin position="169"/>
        <end position="198"/>
    </location>
</feature>
<feature type="domain" description="DUF6535" evidence="2">
    <location>
        <begin position="18"/>
        <end position="199"/>
    </location>
</feature>
<feature type="non-terminal residue" evidence="3">
    <location>
        <position position="200"/>
    </location>
</feature>
<keyword evidence="1" id="KW-1133">Transmembrane helix</keyword>
<keyword evidence="4" id="KW-1185">Reference proteome</keyword>
<proteinExistence type="predicted"/>
<keyword evidence="1" id="KW-0472">Membrane</keyword>
<feature type="non-terminal residue" evidence="3">
    <location>
        <position position="1"/>
    </location>
</feature>
<accession>A0A5C3Q029</accession>
<gene>
    <name evidence="3" type="ORF">BDV98DRAFT_479211</name>
</gene>
<feature type="transmembrane region" description="Helical" evidence="1">
    <location>
        <begin position="115"/>
        <end position="137"/>
    </location>
</feature>
<dbReference type="OrthoDB" id="3235960at2759"/>
<dbReference type="Pfam" id="PF20153">
    <property type="entry name" value="DUF6535"/>
    <property type="match status" value="1"/>
</dbReference>
<evidence type="ECO:0000256" key="1">
    <source>
        <dbReference type="SAM" id="Phobius"/>
    </source>
</evidence>
<organism evidence="3 4">
    <name type="scientific">Pterulicium gracile</name>
    <dbReference type="NCBI Taxonomy" id="1884261"/>
    <lineage>
        <taxon>Eukaryota</taxon>
        <taxon>Fungi</taxon>
        <taxon>Dikarya</taxon>
        <taxon>Basidiomycota</taxon>
        <taxon>Agaricomycotina</taxon>
        <taxon>Agaricomycetes</taxon>
        <taxon>Agaricomycetidae</taxon>
        <taxon>Agaricales</taxon>
        <taxon>Pleurotineae</taxon>
        <taxon>Pterulaceae</taxon>
        <taxon>Pterulicium</taxon>
    </lineage>
</organism>
<keyword evidence="1" id="KW-0812">Transmembrane</keyword>
<evidence type="ECO:0000259" key="2">
    <source>
        <dbReference type="Pfam" id="PF20153"/>
    </source>
</evidence>
<evidence type="ECO:0000313" key="3">
    <source>
        <dbReference type="EMBL" id="TFK95475.1"/>
    </source>
</evidence>